<name>A0ABV6CB77_9GAMM</name>
<protein>
    <submittedName>
        <fullName evidence="1">Uncharacterized protein</fullName>
    </submittedName>
</protein>
<dbReference type="RefSeq" id="WP_385875281.1">
    <property type="nucleotide sequence ID" value="NZ_JBHLXE010000002.1"/>
</dbReference>
<reference evidence="1 2" key="1">
    <citation type="submission" date="2024-09" db="EMBL/GenBank/DDBJ databases">
        <authorList>
            <person name="Sun Q."/>
            <person name="Mori K."/>
        </authorList>
    </citation>
    <scope>NUCLEOTIDE SEQUENCE [LARGE SCALE GENOMIC DNA]</scope>
    <source>
        <strain evidence="1 2">CCM 8545</strain>
    </source>
</reference>
<sequence>MKNKYSFDYLNKIALQSKEDEAEIFFKMNKIVRTGSLICSLECINELFLKLDKEMYYISHNCIMRKGKQKFFMGRTFKTQKEDLKIFLKKSHEMDDIRSLIISPFFLGAPDKAIFLDDEQIIIYNALLDF</sequence>
<proteinExistence type="predicted"/>
<dbReference type="Proteomes" id="UP001589758">
    <property type="component" value="Unassembled WGS sequence"/>
</dbReference>
<gene>
    <name evidence="1" type="ORF">ACFFIT_00145</name>
</gene>
<organism evidence="1 2">
    <name type="scientific">Thorsellia kenyensis</name>
    <dbReference type="NCBI Taxonomy" id="1549888"/>
    <lineage>
        <taxon>Bacteria</taxon>
        <taxon>Pseudomonadati</taxon>
        <taxon>Pseudomonadota</taxon>
        <taxon>Gammaproteobacteria</taxon>
        <taxon>Enterobacterales</taxon>
        <taxon>Thorselliaceae</taxon>
        <taxon>Thorsellia</taxon>
    </lineage>
</organism>
<keyword evidence="2" id="KW-1185">Reference proteome</keyword>
<comment type="caution">
    <text evidence="1">The sequence shown here is derived from an EMBL/GenBank/DDBJ whole genome shotgun (WGS) entry which is preliminary data.</text>
</comment>
<dbReference type="EMBL" id="JBHLXE010000002">
    <property type="protein sequence ID" value="MFC0178528.1"/>
    <property type="molecule type" value="Genomic_DNA"/>
</dbReference>
<evidence type="ECO:0000313" key="1">
    <source>
        <dbReference type="EMBL" id="MFC0178528.1"/>
    </source>
</evidence>
<accession>A0ABV6CB77</accession>
<evidence type="ECO:0000313" key="2">
    <source>
        <dbReference type="Proteomes" id="UP001589758"/>
    </source>
</evidence>